<dbReference type="Proteomes" id="UP000287394">
    <property type="component" value="Chromosome"/>
</dbReference>
<dbReference type="SUPFAM" id="SSF82171">
    <property type="entry name" value="DPP6 N-terminal domain-like"/>
    <property type="match status" value="1"/>
</dbReference>
<protein>
    <submittedName>
        <fullName evidence="1">Uncharacterized protein</fullName>
    </submittedName>
</protein>
<dbReference type="KEGG" id="ccot:CCAX7_007410"/>
<dbReference type="EMBL" id="AP025739">
    <property type="protein sequence ID" value="BDI28690.1"/>
    <property type="molecule type" value="Genomic_DNA"/>
</dbReference>
<proteinExistence type="predicted"/>
<sequence>MTVRHFLICSVAALLCISPPPVRAAAPGSLGDGHGIYLGESKILDVESTRQLTLRENVLEYQFSPSGEKIAYVTSVDDHGDRYFAIKIVDTWRQDPEIKTLVKMPIAKDAKDPEDFPFLRMVGWAGDDRYLLFKRIELLLDHNMALTSVHLESRDLTMADGASDPTPVESIDTEQSQGSLEYAWASAHDQLLVDRVIFHWDGKPSRRERSYYLYDPLTAKLRPLTVDPADVILGWVDGAHLLMVRTVKGAKPAYRQYDLATGTASDASQPEWWDKFPDLHLDELHDLQPASDPKDPSLVLAVVDHRLPAAQELDQAPASTVWIQRDSAIKRFSVLPLGVTPGYYKPQAQWSPTGKAVAFIAHGDLFLTTLVKRPANAWEKLAVGETLNCDEEKQIATSNVKQIGLGIIQYSQDHDENYPSVTGFHDKIYPYIKSESVFSVGGHAFIYHAPANLSLASLDAPAELVIGEMDMPCARIVLYADGHVKAQEK</sequence>
<name>A0A402D1L9_9BACT</name>
<accession>A0A402D1L9</accession>
<organism evidence="1 2">
    <name type="scientific">Capsulimonas corticalis</name>
    <dbReference type="NCBI Taxonomy" id="2219043"/>
    <lineage>
        <taxon>Bacteria</taxon>
        <taxon>Bacillati</taxon>
        <taxon>Armatimonadota</taxon>
        <taxon>Armatimonadia</taxon>
        <taxon>Capsulimonadales</taxon>
        <taxon>Capsulimonadaceae</taxon>
        <taxon>Capsulimonas</taxon>
    </lineage>
</organism>
<reference evidence="1 2" key="1">
    <citation type="journal article" date="2019" name="Int. J. Syst. Evol. Microbiol.">
        <title>Capsulimonas corticalis gen. nov., sp. nov., an aerobic capsulated bacterium, of a novel bacterial order, Capsulimonadales ord. nov., of the class Armatimonadia of the phylum Armatimonadetes.</title>
        <authorList>
            <person name="Li J."/>
            <person name="Kudo C."/>
            <person name="Tonouchi A."/>
        </authorList>
    </citation>
    <scope>NUCLEOTIDE SEQUENCE [LARGE SCALE GENOMIC DNA]</scope>
    <source>
        <strain evidence="1 2">AX-7</strain>
    </source>
</reference>
<evidence type="ECO:0000313" key="2">
    <source>
        <dbReference type="Proteomes" id="UP000287394"/>
    </source>
</evidence>
<dbReference type="AlphaFoldDB" id="A0A402D1L9"/>
<evidence type="ECO:0000313" key="1">
    <source>
        <dbReference type="EMBL" id="BDI28690.1"/>
    </source>
</evidence>
<dbReference type="RefSeq" id="WP_119323445.1">
    <property type="nucleotide sequence ID" value="NZ_AP025739.1"/>
</dbReference>
<keyword evidence="2" id="KW-1185">Reference proteome</keyword>
<gene>
    <name evidence="1" type="ORF">CCAX7_007410</name>
</gene>